<proteinExistence type="predicted"/>
<dbReference type="EMBL" id="RRYP01017047">
    <property type="protein sequence ID" value="TNV74399.1"/>
    <property type="molecule type" value="Genomic_DNA"/>
</dbReference>
<dbReference type="Proteomes" id="UP000785679">
    <property type="component" value="Unassembled WGS sequence"/>
</dbReference>
<accession>A0A8J8NGS5</accession>
<dbReference type="OrthoDB" id="284527at2759"/>
<dbReference type="AlphaFoldDB" id="A0A8J8NGS5"/>
<keyword evidence="2" id="KW-1185">Reference proteome</keyword>
<evidence type="ECO:0000313" key="2">
    <source>
        <dbReference type="Proteomes" id="UP000785679"/>
    </source>
</evidence>
<evidence type="ECO:0000313" key="1">
    <source>
        <dbReference type="EMBL" id="TNV74399.1"/>
    </source>
</evidence>
<gene>
    <name evidence="1" type="ORF">FGO68_gene3939</name>
</gene>
<organism evidence="1 2">
    <name type="scientific">Halteria grandinella</name>
    <dbReference type="NCBI Taxonomy" id="5974"/>
    <lineage>
        <taxon>Eukaryota</taxon>
        <taxon>Sar</taxon>
        <taxon>Alveolata</taxon>
        <taxon>Ciliophora</taxon>
        <taxon>Intramacronucleata</taxon>
        <taxon>Spirotrichea</taxon>
        <taxon>Stichotrichia</taxon>
        <taxon>Sporadotrichida</taxon>
        <taxon>Halteriidae</taxon>
        <taxon>Halteria</taxon>
    </lineage>
</organism>
<comment type="caution">
    <text evidence="1">The sequence shown here is derived from an EMBL/GenBank/DDBJ whole genome shotgun (WGS) entry which is preliminary data.</text>
</comment>
<name>A0A8J8NGS5_HALGN</name>
<protein>
    <submittedName>
        <fullName evidence="1">Uncharacterized protein</fullName>
    </submittedName>
</protein>
<sequence>MNLIHSDFEINSLTTRESDPIDLDKNDQNQLNDSIELFYDKKVKDEERRIVQYLRRLGIQTKTNPLLKEEQFWLKKRNEGRTKIDQLCLREKSSSSFTLNLSMNKIFRKHQASTCNSIITQAIDCQNIY</sequence>
<reference evidence="1" key="1">
    <citation type="submission" date="2019-06" db="EMBL/GenBank/DDBJ databases">
        <authorList>
            <person name="Zheng W."/>
        </authorList>
    </citation>
    <scope>NUCLEOTIDE SEQUENCE</scope>
    <source>
        <strain evidence="1">QDHG01</strain>
    </source>
</reference>